<feature type="region of interest" description="Disordered" evidence="12">
    <location>
        <begin position="1"/>
        <end position="38"/>
    </location>
</feature>
<evidence type="ECO:0000256" key="5">
    <source>
        <dbReference type="ARBA" id="ARBA00022679"/>
    </source>
</evidence>
<evidence type="ECO:0000256" key="3">
    <source>
        <dbReference type="ARBA" id="ARBA00009010"/>
    </source>
</evidence>
<reference evidence="15 16" key="2">
    <citation type="journal article" date="2022" name="Mol. Biol. Evol.">
        <title>Comparative Genomics Reveals Insights into the Divergent Evolution of Astigmatic Mites and Household Pest Adaptations.</title>
        <authorList>
            <person name="Xiong Q."/>
            <person name="Wan A.T."/>
            <person name="Liu X."/>
            <person name="Fung C.S."/>
            <person name="Xiao X."/>
            <person name="Malainual N."/>
            <person name="Hou J."/>
            <person name="Wang L."/>
            <person name="Wang M."/>
            <person name="Yang K.Y."/>
            <person name="Cui Y."/>
            <person name="Leung E.L."/>
            <person name="Nong W."/>
            <person name="Shin S.K."/>
            <person name="Au S.W."/>
            <person name="Jeong K.Y."/>
            <person name="Chew F.T."/>
            <person name="Hui J.H."/>
            <person name="Leung T.F."/>
            <person name="Tungtrongchitr A."/>
            <person name="Zhong N."/>
            <person name="Liu Z."/>
            <person name="Tsui S.K."/>
        </authorList>
    </citation>
    <scope>NUCLEOTIDE SEQUENCE [LARGE SCALE GENOMIC DNA]</scope>
    <source>
        <strain evidence="15">Derp</strain>
    </source>
</reference>
<feature type="transmembrane region" description="Helical" evidence="13">
    <location>
        <begin position="622"/>
        <end position="648"/>
    </location>
</feature>
<feature type="transmembrane region" description="Helical" evidence="13">
    <location>
        <begin position="557"/>
        <end position="575"/>
    </location>
</feature>
<evidence type="ECO:0000256" key="13">
    <source>
        <dbReference type="SAM" id="Phobius"/>
    </source>
</evidence>
<feature type="transmembrane region" description="Helical" evidence="13">
    <location>
        <begin position="386"/>
        <end position="407"/>
    </location>
</feature>
<evidence type="ECO:0000256" key="11">
    <source>
        <dbReference type="SAM" id="Coils"/>
    </source>
</evidence>
<accession>A0ABQ8JPA1</accession>
<feature type="transmembrane region" description="Helical" evidence="13">
    <location>
        <begin position="359"/>
        <end position="379"/>
    </location>
</feature>
<evidence type="ECO:0000259" key="14">
    <source>
        <dbReference type="PROSITE" id="PS50192"/>
    </source>
</evidence>
<feature type="transmembrane region" description="Helical" evidence="13">
    <location>
        <begin position="685"/>
        <end position="706"/>
    </location>
</feature>
<evidence type="ECO:0000256" key="8">
    <source>
        <dbReference type="ARBA" id="ARBA00022989"/>
    </source>
</evidence>
<dbReference type="EC" id="2.3.1.20" evidence="4"/>
<evidence type="ECO:0000256" key="2">
    <source>
        <dbReference type="ARBA" id="ARBA00005189"/>
    </source>
</evidence>
<keyword evidence="5" id="KW-0808">Transferase</keyword>
<keyword evidence="6 13" id="KW-0812">Transmembrane</keyword>
<proteinExistence type="inferred from homology"/>
<gene>
    <name evidence="15" type="primary">DGAT1_2</name>
    <name evidence="15" type="ORF">DERP_004439</name>
</gene>
<dbReference type="PANTHER" id="PTHR10408:SF7">
    <property type="entry name" value="DIACYLGLYCEROL O-ACYLTRANSFERASE 1"/>
    <property type="match status" value="1"/>
</dbReference>
<keyword evidence="8 13" id="KW-1133">Transmembrane helix</keyword>
<dbReference type="PROSITE" id="PS50192">
    <property type="entry name" value="T_SNARE"/>
    <property type="match status" value="2"/>
</dbReference>
<feature type="coiled-coil region" evidence="11">
    <location>
        <begin position="47"/>
        <end position="102"/>
    </location>
</feature>
<keyword evidence="9 13" id="KW-0472">Membrane</keyword>
<dbReference type="CDD" id="cd15887">
    <property type="entry name" value="SNARE_SNAP29N"/>
    <property type="match status" value="1"/>
</dbReference>
<dbReference type="PANTHER" id="PTHR10408">
    <property type="entry name" value="STEROL O-ACYLTRANSFERASE"/>
    <property type="match status" value="1"/>
</dbReference>
<keyword evidence="10" id="KW-0012">Acyltransferase</keyword>
<evidence type="ECO:0000256" key="1">
    <source>
        <dbReference type="ARBA" id="ARBA00004477"/>
    </source>
</evidence>
<sequence>MSYMKNGSIPEFEDVDDSTFLNHPRQGSKGYILSNNDPTSSMADKRLQLLEERRRIEEQTLQSTKNSLGLIYETEKIGVHTAEELLHQREQLDNVNEKLDSINSIMRMSQKHITSMKSMFGGFKNMFSKNQDAKNLAPVKKIGLIGNRINHKFDVNDDINNRNMPDKTKNLSSYEIRSQEIDKQLDDNLSEMGLGISRLKELALGLGTEIDSQNKMLDTIATKSEKAQDTVSNQNRQMNLWAVWMIRNQVLSSLMTIMTIKHGNNENNNLSTSSVLTNGKMNSSFKDFSIKPVHQPKDSLFSSSSGYTNYRGLINLCYTILFLSNFRVALENVLKYGILIDPMRVIIDYFTIGNIIPTLYLLIILNAFILFAFIIELILTKKFLKFSHLFTLISFYLIILLTIPPIVFHCYEFNPIAGSTCCLYYTVVFLKLVSYHMVNYWHRKNNVQSKKIDNNNETNNENNISEVISSSPMVEYPNNLTLSNLYYFMFAPTLCYELNFPRIKRIRKSFLIKRLLEIFFLVQIEIALIQQWMVPAIQNSLEPFMEMSYTKMLERLLKLAVPNHLCWLIFFYLVYHSYLNLLGEIFRFADREFYKDWWNSESIEYFWRTWNTPTHRWCVRHLYLPLVVSFKMNTMNASAIVFLASAFFHEYLVSVPLNMYRIWAFAGMAFQIPLALLVQRLPKKVANYAMWLSLIIGQPLCILMYYHDYYVIHVVNAVKQVSN</sequence>
<feature type="transmembrane region" description="Helical" evidence="13">
    <location>
        <begin position="413"/>
        <end position="433"/>
    </location>
</feature>
<evidence type="ECO:0000256" key="4">
    <source>
        <dbReference type="ARBA" id="ARBA00013244"/>
    </source>
</evidence>
<evidence type="ECO:0000256" key="10">
    <source>
        <dbReference type="ARBA" id="ARBA00023315"/>
    </source>
</evidence>
<comment type="pathway">
    <text evidence="2">Lipid metabolism.</text>
</comment>
<keyword evidence="16" id="KW-1185">Reference proteome</keyword>
<reference evidence="15 16" key="1">
    <citation type="journal article" date="2018" name="J. Allergy Clin. Immunol.">
        <title>High-quality assembly of Dermatophagoides pteronyssinus genome and transcriptome reveals a wide range of novel allergens.</title>
        <authorList>
            <person name="Liu X.Y."/>
            <person name="Yang K.Y."/>
            <person name="Wang M.Q."/>
            <person name="Kwok J.S."/>
            <person name="Zeng X."/>
            <person name="Yang Z."/>
            <person name="Xiao X.J."/>
            <person name="Lau C.P."/>
            <person name="Li Y."/>
            <person name="Huang Z.M."/>
            <person name="Ba J.G."/>
            <person name="Yim A.K."/>
            <person name="Ouyang C.Y."/>
            <person name="Ngai S.M."/>
            <person name="Chan T.F."/>
            <person name="Leung E.L."/>
            <person name="Liu L."/>
            <person name="Liu Z.G."/>
            <person name="Tsui S.K."/>
        </authorList>
    </citation>
    <scope>NUCLEOTIDE SEQUENCE [LARGE SCALE GENOMIC DNA]</scope>
    <source>
        <strain evidence="15">Derp</strain>
    </source>
</reference>
<name>A0ABQ8JPA1_DERPT</name>
<protein>
    <recommendedName>
        <fullName evidence="4">diacylglycerol O-acyltransferase</fullName>
        <ecNumber evidence="4">2.3.1.20</ecNumber>
    </recommendedName>
</protein>
<dbReference type="SUPFAM" id="SSF58038">
    <property type="entry name" value="SNARE fusion complex"/>
    <property type="match status" value="2"/>
</dbReference>
<organism evidence="15 16">
    <name type="scientific">Dermatophagoides pteronyssinus</name>
    <name type="common">European house dust mite</name>
    <dbReference type="NCBI Taxonomy" id="6956"/>
    <lineage>
        <taxon>Eukaryota</taxon>
        <taxon>Metazoa</taxon>
        <taxon>Ecdysozoa</taxon>
        <taxon>Arthropoda</taxon>
        <taxon>Chelicerata</taxon>
        <taxon>Arachnida</taxon>
        <taxon>Acari</taxon>
        <taxon>Acariformes</taxon>
        <taxon>Sarcoptiformes</taxon>
        <taxon>Astigmata</taxon>
        <taxon>Psoroptidia</taxon>
        <taxon>Analgoidea</taxon>
        <taxon>Pyroglyphidae</taxon>
        <taxon>Dermatophagoidinae</taxon>
        <taxon>Dermatophagoides</taxon>
    </lineage>
</organism>
<dbReference type="Pfam" id="PF03062">
    <property type="entry name" value="MBOAT"/>
    <property type="match status" value="1"/>
</dbReference>
<evidence type="ECO:0000256" key="7">
    <source>
        <dbReference type="ARBA" id="ARBA00022824"/>
    </source>
</evidence>
<feature type="transmembrane region" description="Helical" evidence="13">
    <location>
        <begin position="660"/>
        <end position="678"/>
    </location>
</feature>
<dbReference type="EMBL" id="NJHN03000029">
    <property type="protein sequence ID" value="KAH9424257.1"/>
    <property type="molecule type" value="Genomic_DNA"/>
</dbReference>
<evidence type="ECO:0000256" key="6">
    <source>
        <dbReference type="ARBA" id="ARBA00022692"/>
    </source>
</evidence>
<comment type="caution">
    <text evidence="15">The sequence shown here is derived from an EMBL/GenBank/DDBJ whole genome shotgun (WGS) entry which is preliminary data.</text>
</comment>
<evidence type="ECO:0000313" key="16">
    <source>
        <dbReference type="Proteomes" id="UP000887458"/>
    </source>
</evidence>
<comment type="similarity">
    <text evidence="3">Belongs to the membrane-bound acyltransferase family. Sterol o-acyltransferase subfamily.</text>
</comment>
<dbReference type="InterPro" id="IPR000727">
    <property type="entry name" value="T_SNARE_dom"/>
</dbReference>
<dbReference type="Gene3D" id="1.20.5.110">
    <property type="match status" value="2"/>
</dbReference>
<keyword evidence="11" id="KW-0175">Coiled coil</keyword>
<dbReference type="InterPro" id="IPR014371">
    <property type="entry name" value="Oat_ACAT_DAG_ARE"/>
</dbReference>
<dbReference type="InterPro" id="IPR004299">
    <property type="entry name" value="MBOAT_fam"/>
</dbReference>
<comment type="subcellular location">
    <subcellularLocation>
        <location evidence="1">Endoplasmic reticulum membrane</location>
        <topology evidence="1">Multi-pass membrane protein</topology>
    </subcellularLocation>
</comment>
<feature type="domain" description="T-SNARE coiled-coil homology" evidence="14">
    <location>
        <begin position="179"/>
        <end position="241"/>
    </location>
</feature>
<evidence type="ECO:0000313" key="15">
    <source>
        <dbReference type="EMBL" id="KAH9424257.1"/>
    </source>
</evidence>
<keyword evidence="7" id="KW-0256">Endoplasmic reticulum</keyword>
<evidence type="ECO:0000256" key="12">
    <source>
        <dbReference type="SAM" id="MobiDB-lite"/>
    </source>
</evidence>
<feature type="domain" description="T-SNARE coiled-coil homology" evidence="14">
    <location>
        <begin position="54"/>
        <end position="116"/>
    </location>
</feature>
<feature type="transmembrane region" description="Helical" evidence="13">
    <location>
        <begin position="515"/>
        <end position="537"/>
    </location>
</feature>
<evidence type="ECO:0000256" key="9">
    <source>
        <dbReference type="ARBA" id="ARBA00023136"/>
    </source>
</evidence>
<dbReference type="SMART" id="SM00397">
    <property type="entry name" value="t_SNARE"/>
    <property type="match status" value="2"/>
</dbReference>
<dbReference type="CDD" id="cd15856">
    <property type="entry name" value="SNARE_SNAP29C"/>
    <property type="match status" value="1"/>
</dbReference>
<dbReference type="Proteomes" id="UP000887458">
    <property type="component" value="Unassembled WGS sequence"/>
</dbReference>